<proteinExistence type="predicted"/>
<keyword evidence="7" id="KW-1185">Reference proteome</keyword>
<organism evidence="6 7">
    <name type="scientific">Litoreibacter arenae DSM 19593</name>
    <dbReference type="NCBI Taxonomy" id="1123360"/>
    <lineage>
        <taxon>Bacteria</taxon>
        <taxon>Pseudomonadati</taxon>
        <taxon>Pseudomonadota</taxon>
        <taxon>Alphaproteobacteria</taxon>
        <taxon>Rhodobacterales</taxon>
        <taxon>Roseobacteraceae</taxon>
        <taxon>Litoreibacter</taxon>
    </lineage>
</organism>
<feature type="transmembrane region" description="Helical" evidence="5">
    <location>
        <begin position="53"/>
        <end position="73"/>
    </location>
</feature>
<dbReference type="HOGENOM" id="CLU_051078_1_2_5"/>
<dbReference type="eggNOG" id="COG1272">
    <property type="taxonomic scope" value="Bacteria"/>
</dbReference>
<keyword evidence="4 5" id="KW-0472">Membrane</keyword>
<dbReference type="PATRIC" id="fig|1123360.3.peg.1341"/>
<keyword evidence="3 5" id="KW-1133">Transmembrane helix</keyword>
<evidence type="ECO:0000313" key="7">
    <source>
        <dbReference type="Proteomes" id="UP000015351"/>
    </source>
</evidence>
<feature type="transmembrane region" description="Helical" evidence="5">
    <location>
        <begin position="166"/>
        <end position="185"/>
    </location>
</feature>
<dbReference type="PANTHER" id="PTHR20855:SF3">
    <property type="entry name" value="LD03007P"/>
    <property type="match status" value="1"/>
</dbReference>
<evidence type="ECO:0000256" key="2">
    <source>
        <dbReference type="ARBA" id="ARBA00022692"/>
    </source>
</evidence>
<gene>
    <name evidence="6" type="ORF">thalar_01352</name>
</gene>
<dbReference type="GO" id="GO:0016020">
    <property type="term" value="C:membrane"/>
    <property type="evidence" value="ECO:0007669"/>
    <property type="project" value="UniProtKB-SubCell"/>
</dbReference>
<accession>S9QF21</accession>
<sequence length="218" mass="23658">MVAMADHNTSYPKYSRAEILADGLVHALGLAASVIGISLFLAYRWDHISTGQLVALCVYWVGLIAMFTVSGAYHMTPWERFRAHLRRADHATIFLKIAGTYTPFVVTIGTAFGYAVLAIVWALAAFGAITKLFRWSAPGRWNAALYVGLGWISVALMWSVFETSAAAGWCAAAGGILYTAGILFFKWESLRFSNAIWHGFVVAASGFFFAAVSLAVSA</sequence>
<dbReference type="InterPro" id="IPR004254">
    <property type="entry name" value="AdipoR/HlyIII-related"/>
</dbReference>
<dbReference type="Proteomes" id="UP000015351">
    <property type="component" value="Unassembled WGS sequence"/>
</dbReference>
<dbReference type="AlphaFoldDB" id="S9QF21"/>
<comment type="caution">
    <text evidence="6">The sequence shown here is derived from an EMBL/GenBank/DDBJ whole genome shotgun (WGS) entry which is preliminary data.</text>
</comment>
<feature type="transmembrane region" description="Helical" evidence="5">
    <location>
        <begin position="197"/>
        <end position="216"/>
    </location>
</feature>
<feature type="transmembrane region" description="Helical" evidence="5">
    <location>
        <begin position="141"/>
        <end position="160"/>
    </location>
</feature>
<evidence type="ECO:0000313" key="6">
    <source>
        <dbReference type="EMBL" id="EPX80016.1"/>
    </source>
</evidence>
<reference evidence="7" key="1">
    <citation type="journal article" date="2013" name="Stand. Genomic Sci.">
        <title>Genome sequence of the Litoreibacter arenae type strain (DSM 19593(T)), a member of the Roseobacter clade isolated from sea sand.</title>
        <authorList>
            <person name="Riedel T."/>
            <person name="Fiebig A."/>
            <person name="Petersen J."/>
            <person name="Gronow S."/>
            <person name="Kyrpides N.C."/>
            <person name="Goker M."/>
            <person name="Klenk H.P."/>
        </authorList>
    </citation>
    <scope>NUCLEOTIDE SEQUENCE [LARGE SCALE GENOMIC DNA]</scope>
    <source>
        <strain evidence="7">DSM 19593</strain>
    </source>
</reference>
<dbReference type="PANTHER" id="PTHR20855">
    <property type="entry name" value="ADIPOR/PROGESTIN RECEPTOR-RELATED"/>
    <property type="match status" value="1"/>
</dbReference>
<evidence type="ECO:0000256" key="5">
    <source>
        <dbReference type="SAM" id="Phobius"/>
    </source>
</evidence>
<keyword evidence="2 5" id="KW-0812">Transmembrane</keyword>
<feature type="transmembrane region" description="Helical" evidence="5">
    <location>
        <begin position="104"/>
        <end position="129"/>
    </location>
</feature>
<protein>
    <submittedName>
        <fullName evidence="6">Putative membrane protein hemolysin III</fullName>
    </submittedName>
</protein>
<comment type="subcellular location">
    <subcellularLocation>
        <location evidence="1">Membrane</location>
        <topology evidence="1">Multi-pass membrane protein</topology>
    </subcellularLocation>
</comment>
<name>S9QF21_9RHOB</name>
<feature type="transmembrane region" description="Helical" evidence="5">
    <location>
        <begin position="20"/>
        <end position="41"/>
    </location>
</feature>
<dbReference type="Pfam" id="PF03006">
    <property type="entry name" value="HlyIII"/>
    <property type="match status" value="1"/>
</dbReference>
<evidence type="ECO:0000256" key="4">
    <source>
        <dbReference type="ARBA" id="ARBA00023136"/>
    </source>
</evidence>
<evidence type="ECO:0000256" key="1">
    <source>
        <dbReference type="ARBA" id="ARBA00004141"/>
    </source>
</evidence>
<evidence type="ECO:0000256" key="3">
    <source>
        <dbReference type="ARBA" id="ARBA00022989"/>
    </source>
</evidence>
<dbReference type="STRING" id="1123360.thalar_01352"/>
<dbReference type="EMBL" id="AONI01000009">
    <property type="protein sequence ID" value="EPX80016.1"/>
    <property type="molecule type" value="Genomic_DNA"/>
</dbReference>